<dbReference type="AlphaFoldDB" id="A0A2U3L4I9"/>
<dbReference type="Gene3D" id="3.40.50.1110">
    <property type="entry name" value="SGNH hydrolase"/>
    <property type="match status" value="1"/>
</dbReference>
<dbReference type="PANTHER" id="PTHR30383:SF5">
    <property type="entry name" value="SGNH HYDROLASE-TYPE ESTERASE DOMAIN-CONTAINING PROTEIN"/>
    <property type="match status" value="1"/>
</dbReference>
<reference evidence="3" key="1">
    <citation type="submission" date="2018-02" db="EMBL/GenBank/DDBJ databases">
        <authorList>
            <person name="Hausmann B."/>
        </authorList>
    </citation>
    <scope>NUCLEOTIDE SEQUENCE [LARGE SCALE GENOMIC DNA]</scope>
    <source>
        <strain evidence="3">Peat soil MAG SbA1</strain>
    </source>
</reference>
<dbReference type="InterPro" id="IPR013830">
    <property type="entry name" value="SGNH_hydro"/>
</dbReference>
<dbReference type="PANTHER" id="PTHR30383">
    <property type="entry name" value="THIOESTERASE 1/PROTEASE 1/LYSOPHOSPHOLIPASE L1"/>
    <property type="match status" value="1"/>
</dbReference>
<name>A0A2U3L4I9_9BACT</name>
<dbReference type="CDD" id="cd04501">
    <property type="entry name" value="SGNH_hydrolase_like_4"/>
    <property type="match status" value="1"/>
</dbReference>
<feature type="domain" description="SGNH hydrolase-type esterase" evidence="1">
    <location>
        <begin position="68"/>
        <end position="233"/>
    </location>
</feature>
<organism evidence="2 3">
    <name type="scientific">Candidatus Sulfotelmatobacter kueseliae</name>
    <dbReference type="NCBI Taxonomy" id="2042962"/>
    <lineage>
        <taxon>Bacteria</taxon>
        <taxon>Pseudomonadati</taxon>
        <taxon>Acidobacteriota</taxon>
        <taxon>Terriglobia</taxon>
        <taxon>Terriglobales</taxon>
        <taxon>Candidatus Korobacteraceae</taxon>
        <taxon>Candidatus Sulfotelmatobacter</taxon>
    </lineage>
</organism>
<dbReference type="OrthoDB" id="2513075at2"/>
<dbReference type="Proteomes" id="UP000238701">
    <property type="component" value="Unassembled WGS sequence"/>
</dbReference>
<evidence type="ECO:0000313" key="2">
    <source>
        <dbReference type="EMBL" id="SPF46770.1"/>
    </source>
</evidence>
<evidence type="ECO:0000313" key="3">
    <source>
        <dbReference type="Proteomes" id="UP000238701"/>
    </source>
</evidence>
<protein>
    <recommendedName>
        <fullName evidence="1">SGNH hydrolase-type esterase domain-containing protein</fullName>
    </recommendedName>
</protein>
<dbReference type="EMBL" id="OMOD01000164">
    <property type="protein sequence ID" value="SPF46770.1"/>
    <property type="molecule type" value="Genomic_DNA"/>
</dbReference>
<dbReference type="InterPro" id="IPR036514">
    <property type="entry name" value="SGNH_hydro_sf"/>
</dbReference>
<gene>
    <name evidence="2" type="ORF">SBA1_680024</name>
</gene>
<evidence type="ECO:0000259" key="1">
    <source>
        <dbReference type="Pfam" id="PF13472"/>
    </source>
</evidence>
<dbReference type="InterPro" id="IPR051532">
    <property type="entry name" value="Ester_Hydrolysis_Enzymes"/>
</dbReference>
<accession>A0A2U3L4I9</accession>
<proteinExistence type="predicted"/>
<dbReference type="SUPFAM" id="SSF52266">
    <property type="entry name" value="SGNH hydrolase"/>
    <property type="match status" value="1"/>
</dbReference>
<dbReference type="Pfam" id="PF13472">
    <property type="entry name" value="Lipase_GDSL_2"/>
    <property type="match status" value="1"/>
</dbReference>
<dbReference type="GO" id="GO:0004622">
    <property type="term" value="F:phosphatidylcholine lysophospholipase activity"/>
    <property type="evidence" value="ECO:0007669"/>
    <property type="project" value="TreeGrafter"/>
</dbReference>
<sequence>MIVMLLVTLPAIAQQPAPSIPSTGFPGLDEYRASRVAIYTDDFGQLARYREANAALAAPAAGENRVVFVGDSITDGWKLADYFPGKPYLNRGIDGQSTPEMLVRFRQDVIDLDPKVLVVLAGTNDLAGVTGPTRNEDIEANYASMAELARAHGIRTVFASVLPVNNYTEDAKESFALRPRERILALNTWLKDYCERNGLVYLDYFSALVDDKGMLKRDLTGDGLHPNDAGYKIMAPLAEKAIKKAMK</sequence>